<protein>
    <submittedName>
        <fullName evidence="2">Uncharacterized protein</fullName>
    </submittedName>
</protein>
<evidence type="ECO:0000313" key="3">
    <source>
        <dbReference type="Proteomes" id="UP000249204"/>
    </source>
</evidence>
<sequence length="59" mass="6846">MKYTPAQLTDEHVQQIQEMEQHLSIVSGKELVLIAYSSQPEHSNEFVDAEQKHENIPRL</sequence>
<feature type="compositionally biased region" description="Basic and acidic residues" evidence="1">
    <location>
        <begin position="42"/>
        <end position="59"/>
    </location>
</feature>
<reference evidence="2 3" key="1">
    <citation type="submission" date="2018-06" db="EMBL/GenBank/DDBJ databases">
        <title>Isolation of heavy metals resistant Paenibacillus silvae NC2 from Gold-Copper mine in ZiJin, China.</title>
        <authorList>
            <person name="Xu J."/>
            <person name="Mazhar H.S."/>
            <person name="Rensing C."/>
        </authorList>
    </citation>
    <scope>NUCLEOTIDE SEQUENCE [LARGE SCALE GENOMIC DNA]</scope>
    <source>
        <strain evidence="2 3">NC2</strain>
    </source>
</reference>
<dbReference type="AlphaFoldDB" id="A0A2W6P8M5"/>
<proteinExistence type="predicted"/>
<feature type="region of interest" description="Disordered" evidence="1">
    <location>
        <begin position="40"/>
        <end position="59"/>
    </location>
</feature>
<dbReference type="EMBL" id="QKWW01000047">
    <property type="protein sequence ID" value="PZT54536.1"/>
    <property type="molecule type" value="Genomic_DNA"/>
</dbReference>
<evidence type="ECO:0000256" key="1">
    <source>
        <dbReference type="SAM" id="MobiDB-lite"/>
    </source>
</evidence>
<dbReference type="Proteomes" id="UP000249204">
    <property type="component" value="Unassembled WGS sequence"/>
</dbReference>
<accession>A0A2W6P8M5</accession>
<comment type="caution">
    <text evidence="2">The sequence shown here is derived from an EMBL/GenBank/DDBJ whole genome shotgun (WGS) entry which is preliminary data.</text>
</comment>
<evidence type="ECO:0000313" key="2">
    <source>
        <dbReference type="EMBL" id="PZT54536.1"/>
    </source>
</evidence>
<name>A0A2W6P8M5_9BACL</name>
<gene>
    <name evidence="2" type="ORF">DN757_17185</name>
</gene>
<dbReference type="RefSeq" id="WP_111271419.1">
    <property type="nucleotide sequence ID" value="NZ_JAHXMW010000005.1"/>
</dbReference>
<organism evidence="2 3">
    <name type="scientific">Paenibacillus silvae</name>
    <dbReference type="NCBI Taxonomy" id="1325358"/>
    <lineage>
        <taxon>Bacteria</taxon>
        <taxon>Bacillati</taxon>
        <taxon>Bacillota</taxon>
        <taxon>Bacilli</taxon>
        <taxon>Bacillales</taxon>
        <taxon>Paenibacillaceae</taxon>
        <taxon>Paenibacillus</taxon>
    </lineage>
</organism>